<gene>
    <name evidence="1" type="ORF">ACFOSB_07110</name>
</gene>
<proteinExistence type="predicted"/>
<evidence type="ECO:0000313" key="2">
    <source>
        <dbReference type="Proteomes" id="UP001595803"/>
    </source>
</evidence>
<reference evidence="2" key="1">
    <citation type="journal article" date="2019" name="Int. J. Syst. Evol. Microbiol.">
        <title>The Global Catalogue of Microorganisms (GCM) 10K type strain sequencing project: providing services to taxonomists for standard genome sequencing and annotation.</title>
        <authorList>
            <consortium name="The Broad Institute Genomics Platform"/>
            <consortium name="The Broad Institute Genome Sequencing Center for Infectious Disease"/>
            <person name="Wu L."/>
            <person name="Ma J."/>
        </authorList>
    </citation>
    <scope>NUCLEOTIDE SEQUENCE [LARGE SCALE GENOMIC DNA]</scope>
    <source>
        <strain evidence="2">CCTCC AB 2017081</strain>
    </source>
</reference>
<dbReference type="EMBL" id="JBHRZG010000007">
    <property type="protein sequence ID" value="MFC3832625.1"/>
    <property type="molecule type" value="Genomic_DNA"/>
</dbReference>
<name>A0ABV7Z6I5_9DEIO</name>
<accession>A0ABV7Z6I5</accession>
<protein>
    <submittedName>
        <fullName evidence="1">Uncharacterized protein</fullName>
    </submittedName>
</protein>
<evidence type="ECO:0000313" key="1">
    <source>
        <dbReference type="EMBL" id="MFC3832625.1"/>
    </source>
</evidence>
<comment type="caution">
    <text evidence="1">The sequence shown here is derived from an EMBL/GenBank/DDBJ whole genome shotgun (WGS) entry which is preliminary data.</text>
</comment>
<sequence>MAPENKTIRTLGTLIRVGRALRDPEPATPDPAARVAGLGDAARRLGSRALDSARVQELGTQVQELRASAAARADQRLEALISDARARRGQTPPDEVAALLARRRHEREEQQQRVRARAELLAHAGTPDERRVLTRVAAATPWAGGEATTLRYTQLLDDLAPQGGAVAEMAVHRALWGLAERRVLAVSPHGVVTAVPTLTAQPDALPGR</sequence>
<dbReference type="Proteomes" id="UP001595803">
    <property type="component" value="Unassembled WGS sequence"/>
</dbReference>
<dbReference type="RefSeq" id="WP_322473332.1">
    <property type="nucleotide sequence ID" value="NZ_JBHRZG010000007.1"/>
</dbReference>
<keyword evidence="2" id="KW-1185">Reference proteome</keyword>
<organism evidence="1 2">
    <name type="scientific">Deinococcus rufus</name>
    <dbReference type="NCBI Taxonomy" id="2136097"/>
    <lineage>
        <taxon>Bacteria</taxon>
        <taxon>Thermotogati</taxon>
        <taxon>Deinococcota</taxon>
        <taxon>Deinococci</taxon>
        <taxon>Deinococcales</taxon>
        <taxon>Deinococcaceae</taxon>
        <taxon>Deinococcus</taxon>
    </lineage>
</organism>